<dbReference type="GO" id="GO:0003700">
    <property type="term" value="F:DNA-binding transcription factor activity"/>
    <property type="evidence" value="ECO:0007669"/>
    <property type="project" value="InterPro"/>
</dbReference>
<evidence type="ECO:0000313" key="6">
    <source>
        <dbReference type="EMBL" id="MDT8978637.1"/>
    </source>
</evidence>
<dbReference type="Proteomes" id="UP001250538">
    <property type="component" value="Unassembled WGS sequence"/>
</dbReference>
<dbReference type="SUPFAM" id="SSF53850">
    <property type="entry name" value="Periplasmic binding protein-like II"/>
    <property type="match status" value="1"/>
</dbReference>
<gene>
    <name evidence="6" type="ORF">RQP50_20595</name>
</gene>
<protein>
    <submittedName>
        <fullName evidence="6">LysR family transcriptional regulator</fullName>
    </submittedName>
</protein>
<dbReference type="PANTHER" id="PTHR30419">
    <property type="entry name" value="HTH-TYPE TRANSCRIPTIONAL REGULATOR YBHD"/>
    <property type="match status" value="1"/>
</dbReference>
<evidence type="ECO:0000259" key="5">
    <source>
        <dbReference type="PROSITE" id="PS50931"/>
    </source>
</evidence>
<keyword evidence="2" id="KW-0805">Transcription regulation</keyword>
<dbReference type="GO" id="GO:0005829">
    <property type="term" value="C:cytosol"/>
    <property type="evidence" value="ECO:0007669"/>
    <property type="project" value="TreeGrafter"/>
</dbReference>
<evidence type="ECO:0000256" key="2">
    <source>
        <dbReference type="ARBA" id="ARBA00023015"/>
    </source>
</evidence>
<dbReference type="Gene3D" id="1.10.10.10">
    <property type="entry name" value="Winged helix-like DNA-binding domain superfamily/Winged helix DNA-binding domain"/>
    <property type="match status" value="1"/>
</dbReference>
<dbReference type="Gene3D" id="3.40.190.290">
    <property type="match status" value="1"/>
</dbReference>
<proteinExistence type="inferred from homology"/>
<dbReference type="EMBL" id="JAVYAA010000005">
    <property type="protein sequence ID" value="MDT8978637.1"/>
    <property type="molecule type" value="Genomic_DNA"/>
</dbReference>
<dbReference type="InterPro" id="IPR036390">
    <property type="entry name" value="WH_DNA-bd_sf"/>
</dbReference>
<feature type="domain" description="HTH lysR-type" evidence="5">
    <location>
        <begin position="1"/>
        <end position="57"/>
    </location>
</feature>
<dbReference type="InterPro" id="IPR050950">
    <property type="entry name" value="HTH-type_LysR_regulators"/>
</dbReference>
<dbReference type="SUPFAM" id="SSF46785">
    <property type="entry name" value="Winged helix' DNA-binding domain"/>
    <property type="match status" value="1"/>
</dbReference>
<reference evidence="7" key="1">
    <citation type="submission" date="2023-09" db="EMBL/GenBank/DDBJ databases">
        <title>Paenibacillus sp. chi10 Genome sequencing and assembly.</title>
        <authorList>
            <person name="Kim I."/>
        </authorList>
    </citation>
    <scope>NUCLEOTIDE SEQUENCE [LARGE SCALE GENOMIC DNA]</scope>
    <source>
        <strain evidence="7">chi10</strain>
    </source>
</reference>
<accession>A0AAJ2K1X0</accession>
<dbReference type="InterPro" id="IPR000847">
    <property type="entry name" value="LysR_HTH_N"/>
</dbReference>
<dbReference type="AlphaFoldDB" id="A0AAJ2K1X0"/>
<dbReference type="PANTHER" id="PTHR30419:SF25">
    <property type="entry name" value="HTH-TYPE TRANSCRIPTIONAL REGULATOR YTLI"/>
    <property type="match status" value="1"/>
</dbReference>
<dbReference type="RefSeq" id="WP_315746566.1">
    <property type="nucleotide sequence ID" value="NZ_JAVYAA010000005.1"/>
</dbReference>
<comment type="similarity">
    <text evidence="1">Belongs to the LysR transcriptional regulatory family.</text>
</comment>
<dbReference type="Pfam" id="PF00126">
    <property type="entry name" value="HTH_1"/>
    <property type="match status" value="1"/>
</dbReference>
<keyword evidence="7" id="KW-1185">Reference proteome</keyword>
<dbReference type="PROSITE" id="PS50931">
    <property type="entry name" value="HTH_LYSR"/>
    <property type="match status" value="1"/>
</dbReference>
<dbReference type="InterPro" id="IPR005119">
    <property type="entry name" value="LysR_subst-bd"/>
</dbReference>
<dbReference type="PRINTS" id="PR00039">
    <property type="entry name" value="HTHLYSR"/>
</dbReference>
<evidence type="ECO:0000256" key="3">
    <source>
        <dbReference type="ARBA" id="ARBA00023125"/>
    </source>
</evidence>
<organism evidence="6 7">
    <name type="scientific">Paenibacillus suaedae</name>
    <dbReference type="NCBI Taxonomy" id="3077233"/>
    <lineage>
        <taxon>Bacteria</taxon>
        <taxon>Bacillati</taxon>
        <taxon>Bacillota</taxon>
        <taxon>Bacilli</taxon>
        <taxon>Bacillales</taxon>
        <taxon>Paenibacillaceae</taxon>
        <taxon>Paenibacillus</taxon>
    </lineage>
</organism>
<name>A0AAJ2K1X0_9BACL</name>
<evidence type="ECO:0000256" key="1">
    <source>
        <dbReference type="ARBA" id="ARBA00009437"/>
    </source>
</evidence>
<evidence type="ECO:0000313" key="7">
    <source>
        <dbReference type="Proteomes" id="UP001250538"/>
    </source>
</evidence>
<dbReference type="FunFam" id="1.10.10.10:FF:000001">
    <property type="entry name" value="LysR family transcriptional regulator"/>
    <property type="match status" value="1"/>
</dbReference>
<sequence>MDIKTLKTFQCIVKYGSFNRAAEEMNYAQSTITMQIQKLEKEIGAQLFDRGKTIQLTEAGRLFYEQSLDIVNRMEQLQINIADMKNGEAGSVRIGATEPTASHRLPIQIAQFMNNYPRIRIAVEIASTPVLAEKLLRGEIDFAICSSPEVGTDLHFEPLFMEKFVLLLPENHSLTAQNTIQLTDIEGHRLLITAETCPYRKKLDFILQEAGQLSMDTMEIGSMTALQHYVQRGLGIALVPQIMVDPIPEGITVRAIGGAEVDMLSGMLSRSAVHPLKCAAANIYRFLEKELRQN</sequence>
<keyword evidence="3" id="KW-0238">DNA-binding</keyword>
<keyword evidence="4" id="KW-0804">Transcription</keyword>
<evidence type="ECO:0000256" key="4">
    <source>
        <dbReference type="ARBA" id="ARBA00023163"/>
    </source>
</evidence>
<dbReference type="Pfam" id="PF03466">
    <property type="entry name" value="LysR_substrate"/>
    <property type="match status" value="1"/>
</dbReference>
<dbReference type="CDD" id="cd05466">
    <property type="entry name" value="PBP2_LTTR_substrate"/>
    <property type="match status" value="1"/>
</dbReference>
<comment type="caution">
    <text evidence="6">The sequence shown here is derived from an EMBL/GenBank/DDBJ whole genome shotgun (WGS) entry which is preliminary data.</text>
</comment>
<dbReference type="InterPro" id="IPR036388">
    <property type="entry name" value="WH-like_DNA-bd_sf"/>
</dbReference>
<dbReference type="GO" id="GO:0003677">
    <property type="term" value="F:DNA binding"/>
    <property type="evidence" value="ECO:0007669"/>
    <property type="project" value="UniProtKB-KW"/>
</dbReference>